<reference evidence="11" key="1">
    <citation type="journal article" date="2023" name="G3 (Bethesda)">
        <title>Whole genome assemblies of Zophobas morio and Tenebrio molitor.</title>
        <authorList>
            <person name="Kaur S."/>
            <person name="Stinson S.A."/>
            <person name="diCenzo G.C."/>
        </authorList>
    </citation>
    <scope>NUCLEOTIDE SEQUENCE</scope>
    <source>
        <strain evidence="11">QUZm001</strain>
    </source>
</reference>
<keyword evidence="12" id="KW-1185">Reference proteome</keyword>
<dbReference type="InterPro" id="IPR004117">
    <property type="entry name" value="7tm6_olfct_rcpt"/>
</dbReference>
<evidence type="ECO:0000313" key="12">
    <source>
        <dbReference type="Proteomes" id="UP001168821"/>
    </source>
</evidence>
<evidence type="ECO:0000256" key="10">
    <source>
        <dbReference type="RuleBase" id="RU351113"/>
    </source>
</evidence>
<dbReference type="GO" id="GO:0004984">
    <property type="term" value="F:olfactory receptor activity"/>
    <property type="evidence" value="ECO:0007669"/>
    <property type="project" value="InterPro"/>
</dbReference>
<feature type="transmembrane region" description="Helical" evidence="10">
    <location>
        <begin position="127"/>
        <end position="148"/>
    </location>
</feature>
<name>A0AA38MMA1_9CUCU</name>
<feature type="transmembrane region" description="Helical" evidence="10">
    <location>
        <begin position="35"/>
        <end position="60"/>
    </location>
</feature>
<comment type="similarity">
    <text evidence="10">Belongs to the insect chemoreceptor superfamily. Heteromeric odorant receptor channel (TC 1.A.69) family.</text>
</comment>
<proteinExistence type="inferred from homology"/>
<feature type="transmembrane region" description="Helical" evidence="10">
    <location>
        <begin position="248"/>
        <end position="269"/>
    </location>
</feature>
<gene>
    <name evidence="11" type="ORF">Zmor_007666</name>
</gene>
<protein>
    <recommendedName>
        <fullName evidence="10">Odorant receptor</fullName>
    </recommendedName>
</protein>
<keyword evidence="2" id="KW-1003">Cell membrane</keyword>
<dbReference type="PANTHER" id="PTHR21137:SF35">
    <property type="entry name" value="ODORANT RECEPTOR 19A-RELATED"/>
    <property type="match status" value="1"/>
</dbReference>
<dbReference type="AlphaFoldDB" id="A0AA38MMA1"/>
<dbReference type="Proteomes" id="UP001168821">
    <property type="component" value="Unassembled WGS sequence"/>
</dbReference>
<comment type="caution">
    <text evidence="10">Lacks conserved residue(s) required for the propagation of feature annotation.</text>
</comment>
<dbReference type="EMBL" id="JALNTZ010000002">
    <property type="protein sequence ID" value="KAJ3663395.1"/>
    <property type="molecule type" value="Genomic_DNA"/>
</dbReference>
<keyword evidence="8 10" id="KW-0675">Receptor</keyword>
<feature type="transmembrane region" description="Helical" evidence="10">
    <location>
        <begin position="281"/>
        <end position="301"/>
    </location>
</feature>
<keyword evidence="6 10" id="KW-1133">Transmembrane helix</keyword>
<dbReference type="GO" id="GO:0005886">
    <property type="term" value="C:plasma membrane"/>
    <property type="evidence" value="ECO:0007669"/>
    <property type="project" value="UniProtKB-SubCell"/>
</dbReference>
<accession>A0AA38MMA1</accession>
<evidence type="ECO:0000256" key="9">
    <source>
        <dbReference type="ARBA" id="ARBA00023224"/>
    </source>
</evidence>
<keyword evidence="5 10" id="KW-0552">Olfaction</keyword>
<evidence type="ECO:0000256" key="1">
    <source>
        <dbReference type="ARBA" id="ARBA00004651"/>
    </source>
</evidence>
<evidence type="ECO:0000313" key="11">
    <source>
        <dbReference type="EMBL" id="KAJ3663395.1"/>
    </source>
</evidence>
<comment type="subcellular location">
    <subcellularLocation>
        <location evidence="1 10">Cell membrane</location>
        <topology evidence="1 10">Multi-pass membrane protein</topology>
    </subcellularLocation>
</comment>
<sequence>MEKLVWKDSLKMNFFVLRFLGLWPNDDKFYSFNLYTLYAISIITTFAIGHTLCEVLNIFFVYSDLENFSETIFITNTNLMVLAKLYYFIKNMETLKQVIETLNTNMFQAKPAQIRIVQPDLNFLKNVAIILAVTIAACVLFWCSFPLLDSSSRGNRLPFLCWYPIDTTASPGYELIYCHQVVSVFILATNSVNLDTLISGLMMLIGAQCDILCDNLRNMKPEHFNQEFVKCVLHHKAILKFAETSSKFFSMIIFGQCFTSAACIAMTLFRLTVVSPMSSEFWSITFYLGAAIQQIFLYCWFGNEIEIKSSRIGYAVFESDWTSVSLSAQKSMVIFVLRCQTSITMSAFNLVYLTLENYVAILRVAWSYFAVIRSFNSDE</sequence>
<organism evidence="11 12">
    <name type="scientific">Zophobas morio</name>
    <dbReference type="NCBI Taxonomy" id="2755281"/>
    <lineage>
        <taxon>Eukaryota</taxon>
        <taxon>Metazoa</taxon>
        <taxon>Ecdysozoa</taxon>
        <taxon>Arthropoda</taxon>
        <taxon>Hexapoda</taxon>
        <taxon>Insecta</taxon>
        <taxon>Pterygota</taxon>
        <taxon>Neoptera</taxon>
        <taxon>Endopterygota</taxon>
        <taxon>Coleoptera</taxon>
        <taxon>Polyphaga</taxon>
        <taxon>Cucujiformia</taxon>
        <taxon>Tenebrionidae</taxon>
        <taxon>Zophobas</taxon>
    </lineage>
</organism>
<dbReference type="GO" id="GO:0005549">
    <property type="term" value="F:odorant binding"/>
    <property type="evidence" value="ECO:0007669"/>
    <property type="project" value="InterPro"/>
</dbReference>
<evidence type="ECO:0000256" key="2">
    <source>
        <dbReference type="ARBA" id="ARBA00022475"/>
    </source>
</evidence>
<evidence type="ECO:0000256" key="8">
    <source>
        <dbReference type="ARBA" id="ARBA00023170"/>
    </source>
</evidence>
<keyword evidence="4 10" id="KW-0812">Transmembrane</keyword>
<comment type="caution">
    <text evidence="11">The sequence shown here is derived from an EMBL/GenBank/DDBJ whole genome shotgun (WGS) entry which is preliminary data.</text>
</comment>
<keyword evidence="7 10" id="KW-0472">Membrane</keyword>
<evidence type="ECO:0000256" key="4">
    <source>
        <dbReference type="ARBA" id="ARBA00022692"/>
    </source>
</evidence>
<feature type="transmembrane region" description="Helical" evidence="10">
    <location>
        <begin position="72"/>
        <end position="89"/>
    </location>
</feature>
<keyword evidence="3 10" id="KW-0716">Sensory transduction</keyword>
<dbReference type="Pfam" id="PF02949">
    <property type="entry name" value="7tm_6"/>
    <property type="match status" value="1"/>
</dbReference>
<evidence type="ECO:0000256" key="6">
    <source>
        <dbReference type="ARBA" id="ARBA00022989"/>
    </source>
</evidence>
<keyword evidence="9 10" id="KW-0807">Transducer</keyword>
<evidence type="ECO:0000256" key="5">
    <source>
        <dbReference type="ARBA" id="ARBA00022725"/>
    </source>
</evidence>
<evidence type="ECO:0000256" key="3">
    <source>
        <dbReference type="ARBA" id="ARBA00022606"/>
    </source>
</evidence>
<dbReference type="PANTHER" id="PTHR21137">
    <property type="entry name" value="ODORANT RECEPTOR"/>
    <property type="match status" value="1"/>
</dbReference>
<dbReference type="GO" id="GO:0007165">
    <property type="term" value="P:signal transduction"/>
    <property type="evidence" value="ECO:0007669"/>
    <property type="project" value="UniProtKB-KW"/>
</dbReference>
<evidence type="ECO:0000256" key="7">
    <source>
        <dbReference type="ARBA" id="ARBA00023136"/>
    </source>
</evidence>